<feature type="domain" description="Calcineurin-like phosphoesterase" evidence="4">
    <location>
        <begin position="173"/>
        <end position="341"/>
    </location>
</feature>
<reference evidence="5 6" key="1">
    <citation type="submission" date="2023-10" db="EMBL/GenBank/DDBJ databases">
        <title>Veillonella sp. nov., isolated from a pig farm feces dump.</title>
        <authorList>
            <person name="Chang Y.-H."/>
        </authorList>
    </citation>
    <scope>NUCLEOTIDE SEQUENCE [LARGE SCALE GENOMIC DNA]</scope>
    <source>
        <strain evidence="5 6">YH-vei2233</strain>
    </source>
</reference>
<feature type="transmembrane region" description="Helical" evidence="3">
    <location>
        <begin position="42"/>
        <end position="62"/>
    </location>
</feature>
<evidence type="ECO:0000256" key="1">
    <source>
        <dbReference type="ARBA" id="ARBA00022723"/>
    </source>
</evidence>
<keyword evidence="2" id="KW-0378">Hydrolase</keyword>
<feature type="transmembrane region" description="Helical" evidence="3">
    <location>
        <begin position="129"/>
        <end position="147"/>
    </location>
</feature>
<sequence>MTLDAMTIRMIFNVVIVLIVVGGLTGFWYLVLKLLQPEKKIWWWLGYIVVVIGLGVSMRHFIINQVELFGTSSYLPLQLLRTETYGFMMGILLAIPVLLVMLGIQWLVNRNSKSVEPEMGSSRRKFFQTAAVAIPAATIGGASYAAFRGQSEIKVTHETFRYKNLPNALRHYKIAQISDVHLGPCIDLDDFDIIVNLVLKEKPDRVVITGDLIDKIDWLPELSEKIKDFAKQVPDGIDYIIGNHEYFRDAPLILETFRTKTPMRVLVNQHVKIFDGPRPVYIAGVDYDLKRKKSNRELILDETLNGIPKDAFVILLAHHPEFFEEAFARKIPLTLSGHTHGGQIVIGGQSLVPVGTPYWKGRYSDGESQGYVNNGTGHWYPVRVDCPREITIVQFKEADRKY</sequence>
<keyword evidence="3" id="KW-1133">Transmembrane helix</keyword>
<protein>
    <submittedName>
        <fullName evidence="5">Metallophosphoesterase</fullName>
    </submittedName>
</protein>
<gene>
    <name evidence="5" type="ORF">RVY80_04555</name>
</gene>
<dbReference type="RefSeq" id="WP_317329794.1">
    <property type="nucleotide sequence ID" value="NZ_JAWJZA010000002.1"/>
</dbReference>
<dbReference type="PANTHER" id="PTHR31302:SF31">
    <property type="entry name" value="PHOSPHODIESTERASE YAEI"/>
    <property type="match status" value="1"/>
</dbReference>
<keyword evidence="3" id="KW-0472">Membrane</keyword>
<evidence type="ECO:0000313" key="6">
    <source>
        <dbReference type="Proteomes" id="UP001272515"/>
    </source>
</evidence>
<dbReference type="Pfam" id="PF00149">
    <property type="entry name" value="Metallophos"/>
    <property type="match status" value="1"/>
</dbReference>
<dbReference type="Gene3D" id="3.60.21.10">
    <property type="match status" value="1"/>
</dbReference>
<comment type="caution">
    <text evidence="5">The sequence shown here is derived from an EMBL/GenBank/DDBJ whole genome shotgun (WGS) entry which is preliminary data.</text>
</comment>
<keyword evidence="6" id="KW-1185">Reference proteome</keyword>
<dbReference type="CDD" id="cd07385">
    <property type="entry name" value="MPP_YkuE_C"/>
    <property type="match status" value="1"/>
</dbReference>
<dbReference type="Proteomes" id="UP001272515">
    <property type="component" value="Unassembled WGS sequence"/>
</dbReference>
<feature type="transmembrane region" description="Helical" evidence="3">
    <location>
        <begin position="6"/>
        <end position="30"/>
    </location>
</feature>
<keyword evidence="1" id="KW-0479">Metal-binding</keyword>
<dbReference type="InterPro" id="IPR004843">
    <property type="entry name" value="Calcineurin-like_PHP"/>
</dbReference>
<evidence type="ECO:0000259" key="4">
    <source>
        <dbReference type="Pfam" id="PF00149"/>
    </source>
</evidence>
<accession>A0ABU3Z884</accession>
<dbReference type="EMBL" id="JAWJZB010000004">
    <property type="protein sequence ID" value="MDV5088119.1"/>
    <property type="molecule type" value="Genomic_DNA"/>
</dbReference>
<dbReference type="SUPFAM" id="SSF56300">
    <property type="entry name" value="Metallo-dependent phosphatases"/>
    <property type="match status" value="1"/>
</dbReference>
<dbReference type="InterPro" id="IPR051158">
    <property type="entry name" value="Metallophosphoesterase_sf"/>
</dbReference>
<dbReference type="InterPro" id="IPR029052">
    <property type="entry name" value="Metallo-depent_PP-like"/>
</dbReference>
<organism evidence="5 6">
    <name type="scientific">Veillonella absiana</name>
    <dbReference type="NCBI Taxonomy" id="3079305"/>
    <lineage>
        <taxon>Bacteria</taxon>
        <taxon>Bacillati</taxon>
        <taxon>Bacillota</taxon>
        <taxon>Negativicutes</taxon>
        <taxon>Veillonellales</taxon>
        <taxon>Veillonellaceae</taxon>
        <taxon>Veillonella</taxon>
    </lineage>
</organism>
<proteinExistence type="predicted"/>
<name>A0ABU3Z884_9FIRM</name>
<dbReference type="PANTHER" id="PTHR31302">
    <property type="entry name" value="TRANSMEMBRANE PROTEIN WITH METALLOPHOSPHOESTERASE DOMAIN-RELATED"/>
    <property type="match status" value="1"/>
</dbReference>
<keyword evidence="3" id="KW-0812">Transmembrane</keyword>
<evidence type="ECO:0000313" key="5">
    <source>
        <dbReference type="EMBL" id="MDV5088119.1"/>
    </source>
</evidence>
<evidence type="ECO:0000256" key="3">
    <source>
        <dbReference type="SAM" id="Phobius"/>
    </source>
</evidence>
<evidence type="ECO:0000256" key="2">
    <source>
        <dbReference type="ARBA" id="ARBA00022801"/>
    </source>
</evidence>
<feature type="transmembrane region" description="Helical" evidence="3">
    <location>
        <begin position="85"/>
        <end position="108"/>
    </location>
</feature>